<evidence type="ECO:0000313" key="9">
    <source>
        <dbReference type="Proteomes" id="UP000008743"/>
    </source>
</evidence>
<sequence length="614" mass="63610">MSLYDDLPAPKSSSSSSNGSSDAVNAAPFHLALGSATPATAKPVVPNALPKLAPSSMAPRQAPASITAAAASAAKLLPARVAAAAAAAAGKPPASAVATVSAGNAASASQAGAAGTSGTKPSSWSAGAGGFIAPQLLKKRLAAQSDLKATTTAAPVDAAASAATVVAATTTEPATASTTTVSAKPLPPSEPTTSGWTAIPAAAAPAAAKDEVSEPFIATAASLEEVLHEYQPTRPFNYDVIMEERARMQAERVLAALIVVHMHHGALAPAHTRARPPDPLPLVDGGDVRARDHDRARARALLLVAVEVVPRWVDHGLPQDVQHSTLYHPHTLGLVPAPLPVESRGGPQLAPVPVPVLVPAHGRQPLRASGHHFNPQFAPPPVENVPLPHNQPPSPAQPPAPATTAAPVAANAGLTMSEYNERIKLSGEEAYQRRLKMSMGSTSHSPSSTTTSAPASSATASSGTVVERMMGKMGWKSGQGLGKDEQGISTPLLVAKTGKTSATIVQQQQQTHQRATLVVLLENMVGPGEVDDDLQAEVTEESEKFGKVKQCLVFEVPNKQVRDDQAVRIFIEFASEVAAVRAVNEFHGRFFGGRQVRASFFPVERMRKFDLAPP</sequence>
<feature type="region of interest" description="Disordered" evidence="6">
    <location>
        <begin position="436"/>
        <end position="462"/>
    </location>
</feature>
<feature type="compositionally biased region" description="Pro residues" evidence="6">
    <location>
        <begin position="377"/>
        <end position="401"/>
    </location>
</feature>
<dbReference type="PROSITE" id="PS50174">
    <property type="entry name" value="G_PATCH"/>
    <property type="match status" value="1"/>
</dbReference>
<dbReference type="STRING" id="595528.A0A0D2UNN3"/>
<keyword evidence="2" id="KW-0507">mRNA processing</keyword>
<dbReference type="InterPro" id="IPR035979">
    <property type="entry name" value="RBD_domain_sf"/>
</dbReference>
<gene>
    <name evidence="8" type="ORF">CAOG_006884</name>
</gene>
<dbReference type="Proteomes" id="UP000008743">
    <property type="component" value="Unassembled WGS sequence"/>
</dbReference>
<keyword evidence="9" id="KW-1185">Reference proteome</keyword>
<accession>A0A0D2UNN3</accession>
<dbReference type="Gene3D" id="3.30.70.330">
    <property type="match status" value="1"/>
</dbReference>
<feature type="compositionally biased region" description="Low complexity" evidence="6">
    <location>
        <begin position="12"/>
        <end position="21"/>
    </location>
</feature>
<keyword evidence="3" id="KW-0694">RNA-binding</keyword>
<dbReference type="OrthoDB" id="5411533at2759"/>
<evidence type="ECO:0000256" key="6">
    <source>
        <dbReference type="SAM" id="MobiDB-lite"/>
    </source>
</evidence>
<evidence type="ECO:0000256" key="5">
    <source>
        <dbReference type="ARBA" id="ARBA00023242"/>
    </source>
</evidence>
<feature type="domain" description="G-patch" evidence="7">
    <location>
        <begin position="462"/>
        <end position="492"/>
    </location>
</feature>
<evidence type="ECO:0000256" key="3">
    <source>
        <dbReference type="ARBA" id="ARBA00022884"/>
    </source>
</evidence>
<dbReference type="Pfam" id="PF01585">
    <property type="entry name" value="G-patch"/>
    <property type="match status" value="1"/>
</dbReference>
<proteinExistence type="predicted"/>
<reference evidence="9" key="1">
    <citation type="submission" date="2011-02" db="EMBL/GenBank/DDBJ databases">
        <title>The Genome Sequence of Capsaspora owczarzaki ATCC 30864.</title>
        <authorList>
            <person name="Russ C."/>
            <person name="Cuomo C."/>
            <person name="Burger G."/>
            <person name="Gray M.W."/>
            <person name="Holland P.W.H."/>
            <person name="King N."/>
            <person name="Lang F.B.F."/>
            <person name="Roger A.J."/>
            <person name="Ruiz-Trillo I."/>
            <person name="Young S.K."/>
            <person name="Zeng Q."/>
            <person name="Gargeya S."/>
            <person name="Alvarado L."/>
            <person name="Berlin A."/>
            <person name="Chapman S.B."/>
            <person name="Chen Z."/>
            <person name="Freedman E."/>
            <person name="Gellesch M."/>
            <person name="Goldberg J."/>
            <person name="Griggs A."/>
            <person name="Gujja S."/>
            <person name="Heilman E."/>
            <person name="Heiman D."/>
            <person name="Howarth C."/>
            <person name="Mehta T."/>
            <person name="Neiman D."/>
            <person name="Pearson M."/>
            <person name="Roberts A."/>
            <person name="Saif S."/>
            <person name="Shea T."/>
            <person name="Shenoy N."/>
            <person name="Sisk P."/>
            <person name="Stolte C."/>
            <person name="Sykes S."/>
            <person name="White J."/>
            <person name="Yandava C."/>
            <person name="Haas B."/>
            <person name="Nusbaum C."/>
            <person name="Birren B."/>
        </authorList>
    </citation>
    <scope>NUCLEOTIDE SEQUENCE</scope>
    <source>
        <strain evidence="9">ATCC 30864</strain>
    </source>
</reference>
<dbReference type="FunFam" id="3.30.70.330:FF:000382">
    <property type="entry name" value="G-patch domain-containing protein"/>
    <property type="match status" value="1"/>
</dbReference>
<organism evidence="8 9">
    <name type="scientific">Capsaspora owczarzaki (strain ATCC 30864)</name>
    <dbReference type="NCBI Taxonomy" id="595528"/>
    <lineage>
        <taxon>Eukaryota</taxon>
        <taxon>Filasterea</taxon>
        <taxon>Capsaspora</taxon>
    </lineage>
</organism>
<evidence type="ECO:0000259" key="7">
    <source>
        <dbReference type="PROSITE" id="PS50174"/>
    </source>
</evidence>
<feature type="compositionally biased region" description="Low complexity" evidence="6">
    <location>
        <begin position="437"/>
        <end position="462"/>
    </location>
</feature>
<dbReference type="GO" id="GO:0071011">
    <property type="term" value="C:precatalytic spliceosome"/>
    <property type="evidence" value="ECO:0007669"/>
    <property type="project" value="TreeGrafter"/>
</dbReference>
<dbReference type="InterPro" id="IPR003954">
    <property type="entry name" value="RRM_euk-type"/>
</dbReference>
<dbReference type="PANTHER" id="PTHR13288:SF8">
    <property type="entry name" value="SPLICING FACTOR 45"/>
    <property type="match status" value="1"/>
</dbReference>
<feature type="region of interest" description="Disordered" evidence="6">
    <location>
        <begin position="1"/>
        <end position="24"/>
    </location>
</feature>
<dbReference type="InterPro" id="IPR000467">
    <property type="entry name" value="G_patch_dom"/>
</dbReference>
<dbReference type="eggNOG" id="KOG1996">
    <property type="taxonomic scope" value="Eukaryota"/>
</dbReference>
<dbReference type="GO" id="GO:0045292">
    <property type="term" value="P:mRNA cis splicing, via spliceosome"/>
    <property type="evidence" value="ECO:0007669"/>
    <property type="project" value="InterPro"/>
</dbReference>
<evidence type="ECO:0000313" key="8">
    <source>
        <dbReference type="EMBL" id="KJE96581.1"/>
    </source>
</evidence>
<evidence type="ECO:0000256" key="1">
    <source>
        <dbReference type="ARBA" id="ARBA00004123"/>
    </source>
</evidence>
<comment type="subcellular location">
    <subcellularLocation>
        <location evidence="1">Nucleus</location>
    </subcellularLocation>
</comment>
<keyword evidence="5" id="KW-0539">Nucleus</keyword>
<dbReference type="SMART" id="SM00361">
    <property type="entry name" value="RRM_1"/>
    <property type="match status" value="1"/>
</dbReference>
<evidence type="ECO:0000256" key="4">
    <source>
        <dbReference type="ARBA" id="ARBA00023187"/>
    </source>
</evidence>
<evidence type="ECO:0000256" key="2">
    <source>
        <dbReference type="ARBA" id="ARBA00022664"/>
    </source>
</evidence>
<dbReference type="EMBL" id="KE346371">
    <property type="protein sequence ID" value="KJE96581.1"/>
    <property type="molecule type" value="Genomic_DNA"/>
</dbReference>
<feature type="compositionally biased region" description="Low complexity" evidence="6">
    <location>
        <begin position="173"/>
        <end position="183"/>
    </location>
</feature>
<feature type="region of interest" description="Disordered" evidence="6">
    <location>
        <begin position="371"/>
        <end position="405"/>
    </location>
</feature>
<name>A0A0D2UNN3_CAPO3</name>
<dbReference type="AlphaFoldDB" id="A0A0D2UNN3"/>
<dbReference type="PANTHER" id="PTHR13288">
    <property type="entry name" value="SPLICING FACTOR 45 SPF45"/>
    <property type="match status" value="1"/>
</dbReference>
<dbReference type="InterPro" id="IPR012677">
    <property type="entry name" value="Nucleotide-bd_a/b_plait_sf"/>
</dbReference>
<dbReference type="InParanoid" id="A0A0D2UNN3"/>
<feature type="region of interest" description="Disordered" evidence="6">
    <location>
        <begin position="173"/>
        <end position="193"/>
    </location>
</feature>
<dbReference type="OMA" id="LTHHTTH"/>
<keyword evidence="4" id="KW-0508">mRNA splicing</keyword>
<dbReference type="SUPFAM" id="SSF54928">
    <property type="entry name" value="RNA-binding domain, RBD"/>
    <property type="match status" value="1"/>
</dbReference>
<protein>
    <submittedName>
        <fullName evidence="8">Rbm17 protein</fullName>
    </submittedName>
</protein>
<dbReference type="InterPro" id="IPR040052">
    <property type="entry name" value="RBM17"/>
</dbReference>
<dbReference type="SMART" id="SM00443">
    <property type="entry name" value="G_patch"/>
    <property type="match status" value="1"/>
</dbReference>
<dbReference type="GO" id="GO:0003723">
    <property type="term" value="F:RNA binding"/>
    <property type="evidence" value="ECO:0007669"/>
    <property type="project" value="UniProtKB-KW"/>
</dbReference>